<gene>
    <name evidence="1" type="ORF">FGADI_4195</name>
</gene>
<protein>
    <submittedName>
        <fullName evidence="1">Uncharacterized protein</fullName>
    </submittedName>
</protein>
<proteinExistence type="predicted"/>
<name>A0A8H4TE88_9HYPO</name>
<dbReference type="EMBL" id="JABFAI010000091">
    <property type="protein sequence ID" value="KAF4956022.1"/>
    <property type="molecule type" value="Genomic_DNA"/>
</dbReference>
<comment type="caution">
    <text evidence="1">The sequence shown here is derived from an EMBL/GenBank/DDBJ whole genome shotgun (WGS) entry which is preliminary data.</text>
</comment>
<evidence type="ECO:0000313" key="1">
    <source>
        <dbReference type="EMBL" id="KAF4956022.1"/>
    </source>
</evidence>
<reference evidence="1" key="2">
    <citation type="submission" date="2020-05" db="EMBL/GenBank/DDBJ databases">
        <authorList>
            <person name="Kim H.-S."/>
            <person name="Proctor R.H."/>
            <person name="Brown D.W."/>
        </authorList>
    </citation>
    <scope>NUCLEOTIDE SEQUENCE</scope>
    <source>
        <strain evidence="1">NRRL 45417</strain>
    </source>
</reference>
<dbReference type="AlphaFoldDB" id="A0A8H4TE88"/>
<keyword evidence="2" id="KW-1185">Reference proteome</keyword>
<accession>A0A8H4TE88</accession>
<evidence type="ECO:0000313" key="2">
    <source>
        <dbReference type="Proteomes" id="UP000604273"/>
    </source>
</evidence>
<dbReference type="Proteomes" id="UP000604273">
    <property type="component" value="Unassembled WGS sequence"/>
</dbReference>
<reference evidence="1" key="1">
    <citation type="journal article" date="2020" name="BMC Genomics">
        <title>Correction to: Identification and distribution of gene clusters required for synthesis of sphingolipid metabolism inhibitors in diverse species of the filamentous fungus Fusarium.</title>
        <authorList>
            <person name="Kim H.S."/>
            <person name="Lohmar J.M."/>
            <person name="Busman M."/>
            <person name="Brown D.W."/>
            <person name="Naumann T.A."/>
            <person name="Divon H.H."/>
            <person name="Lysoe E."/>
            <person name="Uhlig S."/>
            <person name="Proctor R.H."/>
        </authorList>
    </citation>
    <scope>NUCLEOTIDE SEQUENCE</scope>
    <source>
        <strain evidence="1">NRRL 45417</strain>
    </source>
</reference>
<sequence>MAPTRQRAKVEDQATAVQHYQNLNGLKSSELAGHIPRQLPSHRENTSGAVGAQNIVRTLAMVEEPMFLLTACWTLHYMPCRFIFNDAKEQATHNSK</sequence>
<organism evidence="1 2">
    <name type="scientific">Fusarium gaditjirri</name>
    <dbReference type="NCBI Taxonomy" id="282569"/>
    <lineage>
        <taxon>Eukaryota</taxon>
        <taxon>Fungi</taxon>
        <taxon>Dikarya</taxon>
        <taxon>Ascomycota</taxon>
        <taxon>Pezizomycotina</taxon>
        <taxon>Sordariomycetes</taxon>
        <taxon>Hypocreomycetidae</taxon>
        <taxon>Hypocreales</taxon>
        <taxon>Nectriaceae</taxon>
        <taxon>Fusarium</taxon>
        <taxon>Fusarium nisikadoi species complex</taxon>
    </lineage>
</organism>